<reference evidence="1 2" key="1">
    <citation type="submission" date="2022-02" db="EMBL/GenBank/DDBJ databases">
        <authorList>
            <person name="Min J."/>
        </authorList>
    </citation>
    <scope>NUCLEOTIDE SEQUENCE [LARGE SCALE GENOMIC DNA]</scope>
    <source>
        <strain evidence="1 2">GR10-1</strain>
    </source>
</reference>
<keyword evidence="2" id="KW-1185">Reference proteome</keyword>
<gene>
    <name evidence="1" type="ORF">MKP09_22435</name>
</gene>
<dbReference type="RefSeq" id="WP_240832676.1">
    <property type="nucleotide sequence ID" value="NZ_JAKWBL010000004.1"/>
</dbReference>
<comment type="caution">
    <text evidence="1">The sequence shown here is derived from an EMBL/GenBank/DDBJ whole genome shotgun (WGS) entry which is preliminary data.</text>
</comment>
<dbReference type="Proteomes" id="UP001202248">
    <property type="component" value="Unassembled WGS sequence"/>
</dbReference>
<accession>A0ABS9SQD6</accession>
<evidence type="ECO:0000313" key="1">
    <source>
        <dbReference type="EMBL" id="MCH5600476.1"/>
    </source>
</evidence>
<sequence>MDFKSRIISQLQLEGDLCLSASNYFKEPLTYIEKAVDLITDATLNALTGQFENLEKTDEMFKIGKECSVLRFKDFFGPDLYIVQKGRGINSEIFGVKLVHTIDEIAKEANVRNKTINFLMASTTPAILSLLHKLNEEKKFNPIDLFNQLKAKDLATKKAKKYAKTLTRYTKGLLKRTK</sequence>
<dbReference type="EMBL" id="JAKWBL010000004">
    <property type="protein sequence ID" value="MCH5600476.1"/>
    <property type="molecule type" value="Genomic_DNA"/>
</dbReference>
<proteinExistence type="predicted"/>
<protein>
    <submittedName>
        <fullName evidence="1">Uncharacterized protein</fullName>
    </submittedName>
</protein>
<name>A0ABS9SQD6_9BACT</name>
<evidence type="ECO:0000313" key="2">
    <source>
        <dbReference type="Proteomes" id="UP001202248"/>
    </source>
</evidence>
<organism evidence="1 2">
    <name type="scientific">Niabella ginsengisoli</name>
    <dbReference type="NCBI Taxonomy" id="522298"/>
    <lineage>
        <taxon>Bacteria</taxon>
        <taxon>Pseudomonadati</taxon>
        <taxon>Bacteroidota</taxon>
        <taxon>Chitinophagia</taxon>
        <taxon>Chitinophagales</taxon>
        <taxon>Chitinophagaceae</taxon>
        <taxon>Niabella</taxon>
    </lineage>
</organism>